<feature type="domain" description="Teneurin-like YD-shell" evidence="6">
    <location>
        <begin position="1092"/>
        <end position="1226"/>
    </location>
</feature>
<name>A0A1I4ZAK1_9GAMM</name>
<keyword evidence="2" id="KW-0677">Repeat</keyword>
<feature type="domain" description="Teneurin-like YD-shell" evidence="6">
    <location>
        <begin position="502"/>
        <end position="683"/>
    </location>
</feature>
<feature type="compositionally biased region" description="Polar residues" evidence="3">
    <location>
        <begin position="322"/>
        <end position="334"/>
    </location>
</feature>
<dbReference type="InterPro" id="IPR001826">
    <property type="entry name" value="RHS"/>
</dbReference>
<dbReference type="OrthoDB" id="6043530at2"/>
<dbReference type="PANTHER" id="PTHR32305:SF15">
    <property type="entry name" value="PROTEIN RHSA-RELATED"/>
    <property type="match status" value="1"/>
</dbReference>
<feature type="domain" description="RHS protein conserved region" evidence="4">
    <location>
        <begin position="1300"/>
        <end position="1332"/>
    </location>
</feature>
<evidence type="ECO:0000313" key="7">
    <source>
        <dbReference type="EMBL" id="SFN47286.1"/>
    </source>
</evidence>
<dbReference type="Pfam" id="PF25023">
    <property type="entry name" value="TEN_YD-shell"/>
    <property type="match status" value="4"/>
</dbReference>
<reference evidence="8" key="1">
    <citation type="submission" date="2016-10" db="EMBL/GenBank/DDBJ databases">
        <authorList>
            <person name="Varghese N."/>
            <person name="Submissions S."/>
        </authorList>
    </citation>
    <scope>NUCLEOTIDE SEQUENCE [LARGE SCALE GENOMIC DNA]</scope>
    <source>
        <strain evidence="8">DSM 16522</strain>
    </source>
</reference>
<feature type="domain" description="Teneurin-like YD-shell" evidence="6">
    <location>
        <begin position="795"/>
        <end position="912"/>
    </location>
</feature>
<feature type="compositionally biased region" description="Basic and acidic residues" evidence="3">
    <location>
        <begin position="85"/>
        <end position="96"/>
    </location>
</feature>
<dbReference type="NCBIfam" id="TIGR01643">
    <property type="entry name" value="YD_repeat_2x"/>
    <property type="match status" value="7"/>
</dbReference>
<dbReference type="InterPro" id="IPR056823">
    <property type="entry name" value="TEN-like_YD-shell"/>
</dbReference>
<dbReference type="STRING" id="53341.SAMN05421579_10538"/>
<proteinExistence type="inferred from homology"/>
<feature type="domain" description="DUF6531" evidence="5">
    <location>
        <begin position="340"/>
        <end position="412"/>
    </location>
</feature>
<dbReference type="Pfam" id="PF20148">
    <property type="entry name" value="DUF6531"/>
    <property type="match status" value="1"/>
</dbReference>
<feature type="region of interest" description="Disordered" evidence="3">
    <location>
        <begin position="85"/>
        <end position="154"/>
    </location>
</feature>
<organism evidence="7 8">
    <name type="scientific">Xenorhabdus japonica</name>
    <dbReference type="NCBI Taxonomy" id="53341"/>
    <lineage>
        <taxon>Bacteria</taxon>
        <taxon>Pseudomonadati</taxon>
        <taxon>Pseudomonadota</taxon>
        <taxon>Gammaproteobacteria</taxon>
        <taxon>Enterobacterales</taxon>
        <taxon>Morganellaceae</taxon>
        <taxon>Xenorhabdus</taxon>
    </lineage>
</organism>
<feature type="region of interest" description="Disordered" evidence="3">
    <location>
        <begin position="301"/>
        <end position="334"/>
    </location>
</feature>
<evidence type="ECO:0000256" key="2">
    <source>
        <dbReference type="ARBA" id="ARBA00022737"/>
    </source>
</evidence>
<dbReference type="InterPro" id="IPR045351">
    <property type="entry name" value="DUF6531"/>
</dbReference>
<dbReference type="InterPro" id="IPR050708">
    <property type="entry name" value="T6SS_VgrG/RHS"/>
</dbReference>
<dbReference type="InterPro" id="IPR006530">
    <property type="entry name" value="YD"/>
</dbReference>
<accession>A0A1I4ZAK1</accession>
<dbReference type="Gene3D" id="2.180.10.10">
    <property type="entry name" value="RHS repeat-associated core"/>
    <property type="match status" value="2"/>
</dbReference>
<sequence>MSERIIVTLNSADVKAEKYCKEFNIRTQAEAEQALNNADSLYRQSSRFYGDYGNDPELDVYYNQADADFEAQSFKKTAQDTVEKFKSGEFPKKEWEEEKEEDDHPGPNAALPKKPRDDSQTGEGNTLGSVVGQAGAAQNTPHDANPAVKPEAPAEKGMWDKTVDWFQETADDIKKWANESKHNLEAAWDNPGAAVIGAGKELWNTIPEMAELLGKGAIIAATTPSVVVEQALGYMGVAPVGISDLQQKAVDMVNADAIKMEMKSDAEEGGALILTGVSSATGIGGFIKGDAKAGAKVGTKIKKPLQNKKQPQKETQQHNDDATPSGNKEGSCNGTCNVKGEPVDMATGDFLQVWPVIAIPGLLPITLTRTYRSTSRFNGLFGPKWADDWSRQLVLADGKVNFTDADGVIYDFNTPDNQVLARNQHIPHYLLTGELTGELKLTDRQSQLTYHFNHAVGNTRKLSAITDRRQNAIRFIYDKQSQLIEVARTDGFRLIFGYQRQQLQTVDYLEQHKQQRLVTCHYDPQGYLNECEAFQHNHLWHEYDSQGRMIRWHDTDQTDLNLTYDEQGRVLSTTSPSGYWNDRFLYDDSARITTYIDVEGGKTQHHYDHNGLVLREVDPLGRITRRQWRHSQIVWESDPSGGITTFDYNPDGALTGIVLPTGETFAYGYDEHGQLTESILPTGECWQFHYDEQGNLTALTNPLGHKEEYQYGIHGELRQCLLPDSRQWHYAYDEQQRLAAVMTPDGQTTNLQLDELGRLRQITDALKHQTRYRYSDAHASLNGSLTEVELPDGATQQLTYDSERRVVAATDGEGRTTRYQYGAFDLLNQVIRPDGTILKFGYDRLTRLSTVTASTGETYRYERDVAGQIIRETDFTGRTIDYQYDKLGRRIQAQYPDGQQLRWHYSAAGSLAKQESWQPEDNQLVLKATTTYEYNNRHQLVKAINDDAIVEYEYNKTTGLPTCERINGREITREWDSLTGRPVSESIDGNTLHFGYNLPGALNHFQFNQHAPLTFQHDALGRETVRESANGFILASRYTATGLLAHQSAGQATKLFRETLAQNDPHFPPQATAVNRSWQYDRAHNVRVIDDSRWGQTRYRYNVNDQILHTLFDGSRPYEEQFRYDANGNLSQHIPMAAQDAMTQINQRQQAGRVVQRGNIRYRYDDNGRLVEKTEQRDGFRPQIWRYRWDVLNQLTQCETPDGSRWHYQYDAFGRRIRKLKVHDGKLAAANLQRWLNGKPDLAPKVNATAGYDYLWSGDQLIEETPLYADGTPVEDQRIRWLYEPGTLTPSARFECGKLHYIVSDHQGTPREMLNEEGGLVWAQRLTTWGKAERSQVIASNDADYHVNCNLRFMGQYEDQESGLYYNRFRYYDRNTGQYLTPDPIGLLGGVNPYGYVDNPVNFVDPFGLEKCPTIKDSFEQARNRALAWLTDRGFKAEKVNTGKFGATKNQPVGMTTMDGKTGFRIEYDERSGAHINVFSGKDKGEHFLFDATEKTVTKLQKLFDHPSKPRRGS</sequence>
<comment type="similarity">
    <text evidence="1">Belongs to the RHS family.</text>
</comment>
<protein>
    <submittedName>
        <fullName evidence="7">RHS repeat-associated core domain-containing protein</fullName>
    </submittedName>
</protein>
<dbReference type="InterPro" id="IPR022385">
    <property type="entry name" value="Rhs_assc_core"/>
</dbReference>
<keyword evidence="8" id="KW-1185">Reference proteome</keyword>
<dbReference type="RefSeq" id="WP_092517846.1">
    <property type="nucleotide sequence ID" value="NZ_CAWRAH010000067.1"/>
</dbReference>
<feature type="compositionally biased region" description="Basic and acidic residues" evidence="3">
    <location>
        <begin position="311"/>
        <end position="321"/>
    </location>
</feature>
<evidence type="ECO:0000259" key="4">
    <source>
        <dbReference type="Pfam" id="PF03527"/>
    </source>
</evidence>
<dbReference type="PANTHER" id="PTHR32305">
    <property type="match status" value="1"/>
</dbReference>
<evidence type="ECO:0000313" key="8">
    <source>
        <dbReference type="Proteomes" id="UP000199011"/>
    </source>
</evidence>
<gene>
    <name evidence="7" type="ORF">SAMN05421579_10538</name>
</gene>
<feature type="domain" description="Teneurin-like YD-shell" evidence="6">
    <location>
        <begin position="687"/>
        <end position="765"/>
    </location>
</feature>
<dbReference type="NCBIfam" id="TIGR03696">
    <property type="entry name" value="Rhs_assc_core"/>
    <property type="match status" value="1"/>
</dbReference>
<dbReference type="EMBL" id="FOVO01000005">
    <property type="protein sequence ID" value="SFN47286.1"/>
    <property type="molecule type" value="Genomic_DNA"/>
</dbReference>
<evidence type="ECO:0000259" key="6">
    <source>
        <dbReference type="Pfam" id="PF25023"/>
    </source>
</evidence>
<evidence type="ECO:0000256" key="3">
    <source>
        <dbReference type="SAM" id="MobiDB-lite"/>
    </source>
</evidence>
<evidence type="ECO:0000259" key="5">
    <source>
        <dbReference type="Pfam" id="PF20148"/>
    </source>
</evidence>
<dbReference type="CDD" id="cd20692">
    <property type="entry name" value="CdiA-CT_Ec-like"/>
    <property type="match status" value="1"/>
</dbReference>
<dbReference type="Pfam" id="PF03527">
    <property type="entry name" value="RHS"/>
    <property type="match status" value="1"/>
</dbReference>
<dbReference type="Proteomes" id="UP000199011">
    <property type="component" value="Unassembled WGS sequence"/>
</dbReference>
<evidence type="ECO:0000256" key="1">
    <source>
        <dbReference type="ARBA" id="ARBA00009455"/>
    </source>
</evidence>